<feature type="domain" description="Rhodopsin" evidence="2">
    <location>
        <begin position="37"/>
        <end position="272"/>
    </location>
</feature>
<feature type="transmembrane region" description="Helical" evidence="1">
    <location>
        <begin position="208"/>
        <end position="229"/>
    </location>
</feature>
<dbReference type="HOGENOM" id="CLU_036632_1_3_1"/>
<feature type="transmembrane region" description="Helical" evidence="1">
    <location>
        <begin position="132"/>
        <end position="152"/>
    </location>
</feature>
<proteinExistence type="predicted"/>
<protein>
    <recommendedName>
        <fullName evidence="2">Rhodopsin domain-containing protein</fullName>
    </recommendedName>
</protein>
<dbReference type="PANTHER" id="PTHR39614:SF2">
    <property type="entry name" value="INTEGRAL MEMBRANE PROTEIN"/>
    <property type="match status" value="1"/>
</dbReference>
<dbReference type="Proteomes" id="UP000030151">
    <property type="component" value="Unassembled WGS sequence"/>
</dbReference>
<keyword evidence="1" id="KW-1133">Transmembrane helix</keyword>
<feature type="transmembrane region" description="Helical" evidence="1">
    <location>
        <begin position="58"/>
        <end position="78"/>
    </location>
</feature>
<sequence>MSSPTPSNLAVTTTDHAGLIVITAVVGATWTVMVYLIRLYIRLSVNGPFGIDDSAASFATVFGLVQTAITLLAVRNGLGKQESLLVADEVDRALKLNYASNLVYIVAICGSKCAMFLLIARLGQDRRHLLTTYGITLFAILWAVVSLFLMAFQCSLPEPWNVHIASQCPTLVTRWVVVETFSTFLEFAISALAVALVWGLSMKLKTKVMVVCAFSAQLLVIIPIAFRLHFVRVSMYGSDATFNSTEITIATQVVMHFSIMAATFPCFRQFLQAFDSGLGATTKISTENGSGSRSQGGSYVMQSLVSAREDGRVGKARARLRPDPTAEIVTAVAARSSDHGAEDMSIDSSGSDKAIWTRREWEVHYESRERRD</sequence>
<accession>A0A0A1V7J9</accession>
<dbReference type="OrthoDB" id="3918601at2759"/>
<evidence type="ECO:0000313" key="3">
    <source>
        <dbReference type="EMBL" id="EXV05571.1"/>
    </source>
</evidence>
<dbReference type="InterPro" id="IPR049326">
    <property type="entry name" value="Rhodopsin_dom_fungi"/>
</dbReference>
<organism evidence="3 4">
    <name type="scientific">Metarhizium robertsii</name>
    <dbReference type="NCBI Taxonomy" id="568076"/>
    <lineage>
        <taxon>Eukaryota</taxon>
        <taxon>Fungi</taxon>
        <taxon>Dikarya</taxon>
        <taxon>Ascomycota</taxon>
        <taxon>Pezizomycotina</taxon>
        <taxon>Sordariomycetes</taxon>
        <taxon>Hypocreomycetidae</taxon>
        <taxon>Hypocreales</taxon>
        <taxon>Clavicipitaceae</taxon>
        <taxon>Metarhizium</taxon>
    </lineage>
</organism>
<dbReference type="AlphaFoldDB" id="A0A0A1V7J9"/>
<reference evidence="3 4" key="1">
    <citation type="submission" date="2014-02" db="EMBL/GenBank/DDBJ databases">
        <title>The genome sequence of the entomopathogenic fungus Metarhizium robertsii ARSEF 2575.</title>
        <authorList>
            <person name="Giuliano Garisto Donzelli B."/>
            <person name="Roe B.A."/>
            <person name="Macmil S.L."/>
            <person name="Krasnoff S.B."/>
            <person name="Gibson D.M."/>
        </authorList>
    </citation>
    <scope>NUCLEOTIDE SEQUENCE [LARGE SCALE GENOMIC DNA]</scope>
    <source>
        <strain evidence="3 4">ARSEF 2575</strain>
    </source>
</reference>
<keyword evidence="1" id="KW-0472">Membrane</keyword>
<evidence type="ECO:0000313" key="4">
    <source>
        <dbReference type="Proteomes" id="UP000030151"/>
    </source>
</evidence>
<gene>
    <name evidence="3" type="ORF">X797_000286</name>
</gene>
<feature type="transmembrane region" description="Helical" evidence="1">
    <location>
        <begin position="16"/>
        <end position="37"/>
    </location>
</feature>
<dbReference type="Pfam" id="PF20684">
    <property type="entry name" value="Fung_rhodopsin"/>
    <property type="match status" value="1"/>
</dbReference>
<dbReference type="PANTHER" id="PTHR39614">
    <property type="entry name" value="INTEGRAL MEMBRANE PROTEIN"/>
    <property type="match status" value="1"/>
</dbReference>
<feature type="transmembrane region" description="Helical" evidence="1">
    <location>
        <begin position="98"/>
        <end position="120"/>
    </location>
</feature>
<evidence type="ECO:0000259" key="2">
    <source>
        <dbReference type="Pfam" id="PF20684"/>
    </source>
</evidence>
<dbReference type="eggNOG" id="ENOG502SPVV">
    <property type="taxonomic scope" value="Eukaryota"/>
</dbReference>
<dbReference type="EMBL" id="JELW01000001">
    <property type="protein sequence ID" value="EXV05571.1"/>
    <property type="molecule type" value="Genomic_DNA"/>
</dbReference>
<name>A0A0A1V7J9_9HYPO</name>
<keyword evidence="1" id="KW-0812">Transmembrane</keyword>
<feature type="transmembrane region" description="Helical" evidence="1">
    <location>
        <begin position="249"/>
        <end position="267"/>
    </location>
</feature>
<evidence type="ECO:0000256" key="1">
    <source>
        <dbReference type="SAM" id="Phobius"/>
    </source>
</evidence>
<comment type="caution">
    <text evidence="3">The sequence shown here is derived from an EMBL/GenBank/DDBJ whole genome shotgun (WGS) entry which is preliminary data.</text>
</comment>
<feature type="transmembrane region" description="Helical" evidence="1">
    <location>
        <begin position="181"/>
        <end position="201"/>
    </location>
</feature>